<evidence type="ECO:0000313" key="12">
    <source>
        <dbReference type="Proteomes" id="UP000324241"/>
    </source>
</evidence>
<feature type="domain" description="Zn(2)-C6 fungal-type" evidence="8">
    <location>
        <begin position="10"/>
        <end position="39"/>
    </location>
</feature>
<dbReference type="InterPro" id="IPR036864">
    <property type="entry name" value="Zn2-C6_fun-type_DNA-bd_sf"/>
</dbReference>
<protein>
    <recommendedName>
        <fullName evidence="8">Zn(2)-C6 fungal-type domain-containing protein</fullName>
    </recommendedName>
</protein>
<evidence type="ECO:0000256" key="3">
    <source>
        <dbReference type="ARBA" id="ARBA00023015"/>
    </source>
</evidence>
<dbReference type="PROSITE" id="PS00463">
    <property type="entry name" value="ZN2_CY6_FUNGAL_1"/>
    <property type="match status" value="1"/>
</dbReference>
<accession>A0A4S3JGE5</accession>
<evidence type="ECO:0000256" key="1">
    <source>
        <dbReference type="ARBA" id="ARBA00004123"/>
    </source>
</evidence>
<dbReference type="AlphaFoldDB" id="A0A4S3JGE5"/>
<dbReference type="CDD" id="cd12148">
    <property type="entry name" value="fungal_TF_MHR"/>
    <property type="match status" value="1"/>
</dbReference>
<sequence length="835" mass="91944">MARKSEFRRSCALCRSRKIACSGERICTACRDRSIECVYDLEIAKGRPRTNKTSSSSRASTASATLEESESGDGGLPESMTSSSSVAGELDAMFRENFGGEPIVAPSNIFQVRVATFNQHLVAGKASRESPTPAGSLSYSGFLALVTQELIETVVGKLGGLGSHAFFGQGERFYRACMLQDTSKTMFGTPGPTPASSPCAGLDIMAEYGSHMITQHLEVWFSHHPLSILVSKALLLRDLRNQTAHRVLLAVLLADAHHFADDPLKGDRMLNWAVSQLHTIPVDQADMTTAHITLLLGWYHACRGHSRRALCYIGYTGRIMAKLKVKLQKSPLTGQTHINGIDRGAVEAELIHNTWWVMLALTVWAFIQMNMPVTDLLPASLMQVDLASTETESMLLQLDRATYNLSTLRSQLSSLKSVWLLAHLTLLAAHLYALYQPPTPRSPPQGQHSRPWQDLVLHRLNCLLSQGRSLVQVCADSRAAIKDVISLLQLEQVEGKGGLALLTVYHAVSIHLLFPCEEGTPDRNTLVLTYQVFQELARSMHDLQAIFQTVQTWARPDSSRPASTAAASLHFFILALDATSRALMQILTVLDRCPRAEQQRWIECLLPLFEGGSTLHGLFDHDILLQDHRWRLVKRQLKMACKRLEGFLGSSRDQFSRPLSSLELNVAPSPPEGGIGGVFFSNAIHDPIPSSSSLSQEPLRWPDWHPVTQGQLRDSHSKSVSDFDLTYLTPTGGSLDSLASADETSHLMQQMPQHPTSLTSFWSGLNLSPSNTLVEMVPSPSSLSPAGFVMTDHRGQSKRSLDNLWLLDGVDHSVSTPNMNLAKRLKGDLTDQTTS</sequence>
<comment type="caution">
    <text evidence="10">The sequence shown here is derived from an EMBL/GenBank/DDBJ whole genome shotgun (WGS) entry which is preliminary data.</text>
</comment>
<evidence type="ECO:0000256" key="4">
    <source>
        <dbReference type="ARBA" id="ARBA00023125"/>
    </source>
</evidence>
<comment type="subcellular location">
    <subcellularLocation>
        <location evidence="1">Nucleus</location>
    </subcellularLocation>
</comment>
<dbReference type="Proteomes" id="UP000324241">
    <property type="component" value="Unassembled WGS sequence"/>
</dbReference>
<dbReference type="Gene3D" id="4.10.240.10">
    <property type="entry name" value="Zn(2)-C6 fungal-type DNA-binding domain"/>
    <property type="match status" value="1"/>
</dbReference>
<dbReference type="GeneID" id="54333424"/>
<evidence type="ECO:0000256" key="5">
    <source>
        <dbReference type="ARBA" id="ARBA00023163"/>
    </source>
</evidence>
<dbReference type="Proteomes" id="UP000308092">
    <property type="component" value="Unassembled WGS sequence"/>
</dbReference>
<dbReference type="PROSITE" id="PS50048">
    <property type="entry name" value="ZN2_CY6_FUNGAL_2"/>
    <property type="match status" value="1"/>
</dbReference>
<dbReference type="VEuPathDB" id="FungiDB:EYZ11_007022"/>
<keyword evidence="2" id="KW-0479">Metal-binding</keyword>
<dbReference type="STRING" id="1220188.A0A4S3JGE5"/>
<proteinExistence type="predicted"/>
<evidence type="ECO:0000313" key="11">
    <source>
        <dbReference type="Proteomes" id="UP000308092"/>
    </source>
</evidence>
<dbReference type="GO" id="GO:0005634">
    <property type="term" value="C:nucleus"/>
    <property type="evidence" value="ECO:0007669"/>
    <property type="project" value="UniProtKB-SubCell"/>
</dbReference>
<evidence type="ECO:0000256" key="7">
    <source>
        <dbReference type="SAM" id="MobiDB-lite"/>
    </source>
</evidence>
<keyword evidence="6" id="KW-0539">Nucleus</keyword>
<dbReference type="GO" id="GO:0009893">
    <property type="term" value="P:positive regulation of metabolic process"/>
    <property type="evidence" value="ECO:0007669"/>
    <property type="project" value="UniProtKB-ARBA"/>
</dbReference>
<dbReference type="GO" id="GO:0003677">
    <property type="term" value="F:DNA binding"/>
    <property type="evidence" value="ECO:0007669"/>
    <property type="project" value="UniProtKB-KW"/>
</dbReference>
<dbReference type="PANTHER" id="PTHR47338:SF5">
    <property type="entry name" value="ZN(II)2CYS6 TRANSCRIPTION FACTOR (EUROFUNG)"/>
    <property type="match status" value="1"/>
</dbReference>
<evidence type="ECO:0000256" key="2">
    <source>
        <dbReference type="ARBA" id="ARBA00022723"/>
    </source>
</evidence>
<dbReference type="PANTHER" id="PTHR47338">
    <property type="entry name" value="ZN(II)2CYS6 TRANSCRIPTION FACTOR (EUROFUNG)-RELATED"/>
    <property type="match status" value="1"/>
</dbReference>
<evidence type="ECO:0000313" key="9">
    <source>
        <dbReference type="EMBL" id="KAA8641784.1"/>
    </source>
</evidence>
<keyword evidence="3" id="KW-0805">Transcription regulation</keyword>
<gene>
    <name evidence="9" type="ORF">ATNIH1004_010723</name>
    <name evidence="10" type="ORF">EYZ11_007022</name>
</gene>
<feature type="compositionally biased region" description="Low complexity" evidence="7">
    <location>
        <begin position="53"/>
        <end position="66"/>
    </location>
</feature>
<dbReference type="SUPFAM" id="SSF57701">
    <property type="entry name" value="Zn2/Cys6 DNA-binding domain"/>
    <property type="match status" value="1"/>
</dbReference>
<organism evidence="10 11">
    <name type="scientific">Aspergillus tanneri</name>
    <dbReference type="NCBI Taxonomy" id="1220188"/>
    <lineage>
        <taxon>Eukaryota</taxon>
        <taxon>Fungi</taxon>
        <taxon>Dikarya</taxon>
        <taxon>Ascomycota</taxon>
        <taxon>Pezizomycotina</taxon>
        <taxon>Eurotiomycetes</taxon>
        <taxon>Eurotiomycetidae</taxon>
        <taxon>Eurotiales</taxon>
        <taxon>Aspergillaceae</taxon>
        <taxon>Aspergillus</taxon>
        <taxon>Aspergillus subgen. Circumdati</taxon>
    </lineage>
</organism>
<keyword evidence="4" id="KW-0238">DNA-binding</keyword>
<reference evidence="9 12" key="2">
    <citation type="submission" date="2019-08" db="EMBL/GenBank/DDBJ databases">
        <title>The genome sequence of a newly discovered highly antifungal drug resistant Aspergillus species, Aspergillus tanneri NIH 1004.</title>
        <authorList>
            <person name="Mounaud S."/>
            <person name="Singh I."/>
            <person name="Joardar V."/>
            <person name="Pakala S."/>
            <person name="Pakala S."/>
            <person name="Venepally P."/>
            <person name="Chung J.K."/>
            <person name="Losada L."/>
            <person name="Nierman W.C."/>
        </authorList>
    </citation>
    <scope>NUCLEOTIDE SEQUENCE [LARGE SCALE GENOMIC DNA]</scope>
    <source>
        <strain evidence="9 12">NIH1004</strain>
    </source>
</reference>
<dbReference type="GO" id="GO:0000981">
    <property type="term" value="F:DNA-binding transcription factor activity, RNA polymerase II-specific"/>
    <property type="evidence" value="ECO:0007669"/>
    <property type="project" value="InterPro"/>
</dbReference>
<dbReference type="GO" id="GO:0008270">
    <property type="term" value="F:zinc ion binding"/>
    <property type="evidence" value="ECO:0007669"/>
    <property type="project" value="InterPro"/>
</dbReference>
<keyword evidence="5" id="KW-0804">Transcription</keyword>
<feature type="region of interest" description="Disordered" evidence="7">
    <location>
        <begin position="48"/>
        <end position="83"/>
    </location>
</feature>
<dbReference type="EMBL" id="SOSA01000261">
    <property type="protein sequence ID" value="THC93498.1"/>
    <property type="molecule type" value="Genomic_DNA"/>
</dbReference>
<dbReference type="EMBL" id="QUQM01000008">
    <property type="protein sequence ID" value="KAA8641784.1"/>
    <property type="molecule type" value="Genomic_DNA"/>
</dbReference>
<dbReference type="CDD" id="cd00067">
    <property type="entry name" value="GAL4"/>
    <property type="match status" value="1"/>
</dbReference>
<dbReference type="InterPro" id="IPR050815">
    <property type="entry name" value="TF_fung"/>
</dbReference>
<dbReference type="OrthoDB" id="5069333at2759"/>
<reference evidence="10 11" key="1">
    <citation type="submission" date="2019-03" db="EMBL/GenBank/DDBJ databases">
        <title>The genome sequence of a newly discovered highly antifungal drug resistant Aspergillus species, Aspergillus tanneri NIH 1004.</title>
        <authorList>
            <person name="Mounaud S."/>
            <person name="Singh I."/>
            <person name="Joardar V."/>
            <person name="Pakala S."/>
            <person name="Pakala S."/>
            <person name="Venepally P."/>
            <person name="Hoover J."/>
            <person name="Nierman W."/>
            <person name="Chung J."/>
            <person name="Losada L."/>
        </authorList>
    </citation>
    <scope>NUCLEOTIDE SEQUENCE [LARGE SCALE GENOMIC DNA]</scope>
    <source>
        <strain evidence="10 11">NIH1004</strain>
    </source>
</reference>
<evidence type="ECO:0000259" key="8">
    <source>
        <dbReference type="PROSITE" id="PS50048"/>
    </source>
</evidence>
<name>A0A4S3JGE5_9EURO</name>
<keyword evidence="11" id="KW-1185">Reference proteome</keyword>
<evidence type="ECO:0000256" key="6">
    <source>
        <dbReference type="ARBA" id="ARBA00023242"/>
    </source>
</evidence>
<dbReference type="InterPro" id="IPR001138">
    <property type="entry name" value="Zn2Cys6_DnaBD"/>
</dbReference>
<dbReference type="RefSeq" id="XP_033421146.1">
    <property type="nucleotide sequence ID" value="XM_033575291.1"/>
</dbReference>
<evidence type="ECO:0000313" key="10">
    <source>
        <dbReference type="EMBL" id="THC93498.1"/>
    </source>
</evidence>